<dbReference type="RefSeq" id="WP_039141846.1">
    <property type="nucleotide sequence ID" value="NZ_JSVC01000019.1"/>
</dbReference>
<comment type="caution">
    <text evidence="1">The sequence shown here is derived from an EMBL/GenBank/DDBJ whole genome shotgun (WGS) entry which is preliminary data.</text>
</comment>
<dbReference type="OrthoDB" id="676243at2"/>
<proteinExistence type="predicted"/>
<dbReference type="AlphaFoldDB" id="A0A0C1IGT0"/>
<keyword evidence="2" id="KW-1185">Reference proteome</keyword>
<gene>
    <name evidence="1" type="ORF">OI18_16605</name>
</gene>
<evidence type="ECO:0000313" key="2">
    <source>
        <dbReference type="Proteomes" id="UP000031408"/>
    </source>
</evidence>
<sequence>MESGYKKVSFIICLWVAISIHPGCAKEYSYERGPAADTTQPLPEPEPDTVIQPVVGFPACSFCDVSIPVGDEKWQFKNEGAFVCGNVTRAVIAPDRTAFTFWGTSACSPDSGLIITVIMASALDKDKTDLYAQQVSVLYYDNITPSDVFKAPSTGTFGLHIDQYTHADAFASGTFSGPAFTMDGRRTMIEEGRFRIFFR</sequence>
<organism evidence="1 2">
    <name type="scientific">Flavihumibacter solisilvae</name>
    <dbReference type="NCBI Taxonomy" id="1349421"/>
    <lineage>
        <taxon>Bacteria</taxon>
        <taxon>Pseudomonadati</taxon>
        <taxon>Bacteroidota</taxon>
        <taxon>Chitinophagia</taxon>
        <taxon>Chitinophagales</taxon>
        <taxon>Chitinophagaceae</taxon>
        <taxon>Flavihumibacter</taxon>
    </lineage>
</organism>
<name>A0A0C1IGT0_9BACT</name>
<accession>A0A0C1IGT0</accession>
<protein>
    <submittedName>
        <fullName evidence="1">Uncharacterized protein</fullName>
    </submittedName>
</protein>
<dbReference type="STRING" id="1349421.OI18_16605"/>
<dbReference type="Proteomes" id="UP000031408">
    <property type="component" value="Unassembled WGS sequence"/>
</dbReference>
<dbReference type="EMBL" id="JSVC01000019">
    <property type="protein sequence ID" value="KIC93400.1"/>
    <property type="molecule type" value="Genomic_DNA"/>
</dbReference>
<reference evidence="1 2" key="1">
    <citation type="submission" date="2014-11" db="EMBL/GenBank/DDBJ databases">
        <title>Genome sequence of Flavihumibacter solisilvae 3-3.</title>
        <authorList>
            <person name="Zhou G."/>
            <person name="Li M."/>
            <person name="Wang G."/>
        </authorList>
    </citation>
    <scope>NUCLEOTIDE SEQUENCE [LARGE SCALE GENOMIC DNA]</scope>
    <source>
        <strain evidence="1 2">3-3</strain>
    </source>
</reference>
<evidence type="ECO:0000313" key="1">
    <source>
        <dbReference type="EMBL" id="KIC93400.1"/>
    </source>
</evidence>